<dbReference type="RefSeq" id="WP_267646050.1">
    <property type="nucleotide sequence ID" value="NZ_JANHGR010000001.1"/>
</dbReference>
<evidence type="ECO:0000256" key="1">
    <source>
        <dbReference type="SAM" id="MobiDB-lite"/>
    </source>
</evidence>
<dbReference type="InterPro" id="IPR036388">
    <property type="entry name" value="WH-like_DNA-bd_sf"/>
</dbReference>
<dbReference type="Pfam" id="PF12840">
    <property type="entry name" value="HTH_20"/>
    <property type="match status" value="1"/>
</dbReference>
<dbReference type="Gene3D" id="1.10.10.10">
    <property type="entry name" value="Winged helix-like DNA-binding domain superfamily/Winged helix DNA-binding domain"/>
    <property type="match status" value="1"/>
</dbReference>
<sequence>MSYAVPVTENRGQNASGEERVHGEGKITDLLDALDDPDCRAVLEATGERPLSAKEIVERCEIPTSTAYRKIERLVELDLLREGIRVRSTGNHAKEYSRRVEQVALSIDDGGTEVRIVERDAAPAP</sequence>
<dbReference type="Proteomes" id="UP001597139">
    <property type="component" value="Unassembled WGS sequence"/>
</dbReference>
<comment type="caution">
    <text evidence="2">The sequence shown here is derived from an EMBL/GenBank/DDBJ whole genome shotgun (WGS) entry which is preliminary data.</text>
</comment>
<dbReference type="InterPro" id="IPR036390">
    <property type="entry name" value="WH_DNA-bd_sf"/>
</dbReference>
<dbReference type="SUPFAM" id="SSF46785">
    <property type="entry name" value="Winged helix' DNA-binding domain"/>
    <property type="match status" value="1"/>
</dbReference>
<organism evidence="2 3">
    <name type="scientific">Halolamina litorea</name>
    <dbReference type="NCBI Taxonomy" id="1515593"/>
    <lineage>
        <taxon>Archaea</taxon>
        <taxon>Methanobacteriati</taxon>
        <taxon>Methanobacteriota</taxon>
        <taxon>Stenosarchaea group</taxon>
        <taxon>Halobacteria</taxon>
        <taxon>Halobacteriales</taxon>
        <taxon>Haloferacaceae</taxon>
    </lineage>
</organism>
<dbReference type="AlphaFoldDB" id="A0ABD6BNM9"/>
<keyword evidence="3" id="KW-1185">Reference proteome</keyword>
<evidence type="ECO:0000313" key="2">
    <source>
        <dbReference type="EMBL" id="MFD1566759.1"/>
    </source>
</evidence>
<evidence type="ECO:0000313" key="3">
    <source>
        <dbReference type="Proteomes" id="UP001597139"/>
    </source>
</evidence>
<accession>A0ABD6BNM9</accession>
<proteinExistence type="predicted"/>
<name>A0ABD6BNM9_9EURY</name>
<reference evidence="2 3" key="1">
    <citation type="journal article" date="2019" name="Int. J. Syst. Evol. Microbiol.">
        <title>The Global Catalogue of Microorganisms (GCM) 10K type strain sequencing project: providing services to taxonomists for standard genome sequencing and annotation.</title>
        <authorList>
            <consortium name="The Broad Institute Genomics Platform"/>
            <consortium name="The Broad Institute Genome Sequencing Center for Infectious Disease"/>
            <person name="Wu L."/>
            <person name="Ma J."/>
        </authorList>
    </citation>
    <scope>NUCLEOTIDE SEQUENCE [LARGE SCALE GENOMIC DNA]</scope>
    <source>
        <strain evidence="2 3">CGMCC 1.12859</strain>
    </source>
</reference>
<protein>
    <submittedName>
        <fullName evidence="2">Helix-turn-helix domain-containing protein</fullName>
    </submittedName>
</protein>
<gene>
    <name evidence="2" type="ORF">ACFSAU_04575</name>
</gene>
<dbReference type="EMBL" id="JBHUCZ010000001">
    <property type="protein sequence ID" value="MFD1566759.1"/>
    <property type="molecule type" value="Genomic_DNA"/>
</dbReference>
<feature type="region of interest" description="Disordered" evidence="1">
    <location>
        <begin position="1"/>
        <end position="22"/>
    </location>
</feature>